<proteinExistence type="predicted"/>
<keyword evidence="2" id="KW-1185">Reference proteome</keyword>
<protein>
    <submittedName>
        <fullName evidence="1">Uncharacterized protein</fullName>
    </submittedName>
</protein>
<reference evidence="1 2" key="1">
    <citation type="submission" date="2016-04" db="EMBL/GenBank/DDBJ databases">
        <authorList>
            <person name="Mornico D."/>
        </authorList>
    </citation>
    <scope>NUCLEOTIDE SEQUENCE [LARGE SCALE GENOMIC DNA]</scope>
    <source>
        <strain evidence="1 2">A121</strain>
    </source>
</reference>
<comment type="caution">
    <text evidence="1">The sequence shown here is derived from an EMBL/GenBank/DDBJ whole genome shotgun (WGS) entry which is preliminary data.</text>
</comment>
<dbReference type="Proteomes" id="UP000195338">
    <property type="component" value="Unassembled WGS sequence"/>
</dbReference>
<dbReference type="EMBL" id="FLUX01000004">
    <property type="protein sequence ID" value="SBW23316.1"/>
    <property type="molecule type" value="Genomic_DNA"/>
</dbReference>
<name>A0ABY0JKG9_9ENTR</name>
<accession>A0ABY0JKG9</accession>
<evidence type="ECO:0000313" key="1">
    <source>
        <dbReference type="EMBL" id="SBW23316.1"/>
    </source>
</evidence>
<gene>
    <name evidence="1" type="ORF">BN4901_0104</name>
</gene>
<organism evidence="1 2">
    <name type="scientific">Citrobacter europaeus</name>
    <dbReference type="NCBI Taxonomy" id="1914243"/>
    <lineage>
        <taxon>Bacteria</taxon>
        <taxon>Pseudomonadati</taxon>
        <taxon>Pseudomonadota</taxon>
        <taxon>Gammaproteobacteria</taxon>
        <taxon>Enterobacterales</taxon>
        <taxon>Enterobacteriaceae</taxon>
        <taxon>Citrobacter</taxon>
    </lineage>
</organism>
<sequence>MLVSFHFQLRQRGNQLADVMLWLDALIVFPHFRGVVMFGV</sequence>
<evidence type="ECO:0000313" key="2">
    <source>
        <dbReference type="Proteomes" id="UP000195338"/>
    </source>
</evidence>